<sequence>MRKHGKRIVISISALVLVIAILAFTSLAIKHQNDVKHQNQITAEAKKKSSIKVKKEKQEKQKKQEDRAISEAVKDPDASSIATSTSKQTIQKNNFSNIFIKQLTSEKLPVKVQTILIKDQTATIILQDNIKQKDIKTYLDNYAKTVAIALQVADQNSDNEITTIKIARQISLKNGSQFGIATLWDGDQLKNNSNLKVEDTTADNLIPNASRYEFSGSIWSNFDQKQKNVYTNHITSGKAEDNNEFNTWFDNSTHKQD</sequence>
<dbReference type="AlphaFoldDB" id="A0A7H1MKR2"/>
<feature type="compositionally biased region" description="Basic and acidic residues" evidence="1">
    <location>
        <begin position="56"/>
        <end position="77"/>
    </location>
</feature>
<evidence type="ECO:0000256" key="1">
    <source>
        <dbReference type="SAM" id="MobiDB-lite"/>
    </source>
</evidence>
<proteinExistence type="predicted"/>
<dbReference type="EMBL" id="CP043431">
    <property type="protein sequence ID" value="QNT64048.1"/>
    <property type="molecule type" value="Genomic_DNA"/>
</dbReference>
<keyword evidence="3" id="KW-1185">Reference proteome</keyword>
<feature type="region of interest" description="Disordered" evidence="1">
    <location>
        <begin position="46"/>
        <end position="85"/>
    </location>
</feature>
<accession>A0A7H1MKR2</accession>
<name>A0A7H1MKR2_9LACO</name>
<gene>
    <name evidence="2" type="ORF">FY536_01595</name>
</gene>
<evidence type="ECO:0000313" key="2">
    <source>
        <dbReference type="EMBL" id="QNT64048.1"/>
    </source>
</evidence>
<protein>
    <submittedName>
        <fullName evidence="2">Uncharacterized protein</fullName>
    </submittedName>
</protein>
<evidence type="ECO:0000313" key="3">
    <source>
        <dbReference type="Proteomes" id="UP000516446"/>
    </source>
</evidence>
<reference evidence="2 3" key="1">
    <citation type="submission" date="2019-08" db="EMBL/GenBank/DDBJ databases">
        <authorList>
            <person name="Chang H.C."/>
            <person name="Mun S.Y."/>
        </authorList>
    </citation>
    <scope>NUCLEOTIDE SEQUENCE [LARGE SCALE GENOMIC DNA]</scope>
    <source>
        <strain evidence="2 3">SK</strain>
    </source>
</reference>
<organism evidence="2 3">
    <name type="scientific">Weissella koreensis</name>
    <dbReference type="NCBI Taxonomy" id="165096"/>
    <lineage>
        <taxon>Bacteria</taxon>
        <taxon>Bacillati</taxon>
        <taxon>Bacillota</taxon>
        <taxon>Bacilli</taxon>
        <taxon>Lactobacillales</taxon>
        <taxon>Lactobacillaceae</taxon>
        <taxon>Weissella</taxon>
    </lineage>
</organism>
<dbReference type="RefSeq" id="WP_006845768.1">
    <property type="nucleotide sequence ID" value="NZ_CP026847.1"/>
</dbReference>
<dbReference type="Proteomes" id="UP000516446">
    <property type="component" value="Chromosome"/>
</dbReference>